<dbReference type="SMART" id="SM00563">
    <property type="entry name" value="PlsC"/>
    <property type="match status" value="1"/>
</dbReference>
<dbReference type="PANTHER" id="PTHR10434:SF55">
    <property type="entry name" value="POSSIBLE ACYLTRANSFERASE"/>
    <property type="match status" value="1"/>
</dbReference>
<dbReference type="EMBL" id="JBFBLL010000001">
    <property type="protein sequence ID" value="MEV8156725.1"/>
    <property type="molecule type" value="Genomic_DNA"/>
</dbReference>
<protein>
    <submittedName>
        <fullName evidence="5">Lysophospholipid acyltransferase family protein</fullName>
    </submittedName>
</protein>
<comment type="caution">
    <text evidence="5">The sequence shown here is derived from an EMBL/GenBank/DDBJ whole genome shotgun (WGS) entry which is preliminary data.</text>
</comment>
<dbReference type="InterPro" id="IPR002123">
    <property type="entry name" value="Plipid/glycerol_acylTrfase"/>
</dbReference>
<feature type="domain" description="Phospholipid/glycerol acyltransferase" evidence="4">
    <location>
        <begin position="41"/>
        <end position="159"/>
    </location>
</feature>
<name>A0ABV3K8K5_9MICC</name>
<dbReference type="CDD" id="cd07989">
    <property type="entry name" value="LPLAT_AGPAT-like"/>
    <property type="match status" value="1"/>
</dbReference>
<proteinExistence type="predicted"/>
<feature type="region of interest" description="Disordered" evidence="3">
    <location>
        <begin position="224"/>
        <end position="302"/>
    </location>
</feature>
<dbReference type="GO" id="GO:0016746">
    <property type="term" value="F:acyltransferase activity"/>
    <property type="evidence" value="ECO:0007669"/>
    <property type="project" value="UniProtKB-KW"/>
</dbReference>
<dbReference type="SUPFAM" id="SSF69593">
    <property type="entry name" value="Glycerol-3-phosphate (1)-acyltransferase"/>
    <property type="match status" value="1"/>
</dbReference>
<evidence type="ECO:0000256" key="1">
    <source>
        <dbReference type="ARBA" id="ARBA00022679"/>
    </source>
</evidence>
<sequence length="302" mass="31700">MSRTSQRRVFRVLAGMVIPVYRALAVPRWSGQENFPAQGGFVVVANHLTEIDPITVAYPVYKAGIMPRFLAKESLFRVPVMGSVIRRTGQVPVYRGTSRAKDSLVAARAELDSGGAIIVYPEGTITRDPGMWPMRGRTGAARLALETGVPVVPMAHWGDQEILYRDPQGHRTFSAWPPKRVTGVIGEPLRAQDLVPGGLVRSGHPSPEELGRATEVIMAAVTRLTGELRGETPPPEPFDPRRGAARQPGAVTAGAASMDVAGTAGDGASPAETRLASDAAPGSAPAPDPGAPLGNAGGSVAP</sequence>
<keyword evidence="2 5" id="KW-0012">Acyltransferase</keyword>
<keyword evidence="1" id="KW-0808">Transferase</keyword>
<dbReference type="Pfam" id="PF01553">
    <property type="entry name" value="Acyltransferase"/>
    <property type="match status" value="1"/>
</dbReference>
<dbReference type="Proteomes" id="UP001553031">
    <property type="component" value="Unassembled WGS sequence"/>
</dbReference>
<organism evidence="5 6">
    <name type="scientific">Kocuria salsicia</name>
    <dbReference type="NCBI Taxonomy" id="664639"/>
    <lineage>
        <taxon>Bacteria</taxon>
        <taxon>Bacillati</taxon>
        <taxon>Actinomycetota</taxon>
        <taxon>Actinomycetes</taxon>
        <taxon>Micrococcales</taxon>
        <taxon>Micrococcaceae</taxon>
        <taxon>Kocuria</taxon>
    </lineage>
</organism>
<dbReference type="PANTHER" id="PTHR10434">
    <property type="entry name" value="1-ACYL-SN-GLYCEROL-3-PHOSPHATE ACYLTRANSFERASE"/>
    <property type="match status" value="1"/>
</dbReference>
<reference evidence="5 6" key="1">
    <citation type="submission" date="2024-06" db="EMBL/GenBank/DDBJ databases">
        <title>The Natural Products Discovery Center: Release of the First 8490 Sequenced Strains for Exploring Actinobacteria Biosynthetic Diversity.</title>
        <authorList>
            <person name="Kalkreuter E."/>
            <person name="Kautsar S.A."/>
            <person name="Yang D."/>
            <person name="Bader C.D."/>
            <person name="Teijaro C.N."/>
            <person name="Fluegel L."/>
            <person name="Davis C.M."/>
            <person name="Simpson J.R."/>
            <person name="Lauterbach L."/>
            <person name="Steele A.D."/>
            <person name="Gui C."/>
            <person name="Meng S."/>
            <person name="Li G."/>
            <person name="Viehrig K."/>
            <person name="Ye F."/>
            <person name="Su P."/>
            <person name="Kiefer A.F."/>
            <person name="Nichols A."/>
            <person name="Cepeda A.J."/>
            <person name="Yan W."/>
            <person name="Fan B."/>
            <person name="Jiang Y."/>
            <person name="Adhikari A."/>
            <person name="Zheng C.-J."/>
            <person name="Schuster L."/>
            <person name="Cowan T.M."/>
            <person name="Smanski M.J."/>
            <person name="Chevrette M.G."/>
            <person name="De Carvalho L.P.S."/>
            <person name="Shen B."/>
        </authorList>
    </citation>
    <scope>NUCLEOTIDE SEQUENCE [LARGE SCALE GENOMIC DNA]</scope>
    <source>
        <strain evidence="5 6">NPDC079179</strain>
    </source>
</reference>
<gene>
    <name evidence="5" type="ORF">AB0O96_00725</name>
</gene>
<evidence type="ECO:0000313" key="5">
    <source>
        <dbReference type="EMBL" id="MEV8156725.1"/>
    </source>
</evidence>
<evidence type="ECO:0000313" key="6">
    <source>
        <dbReference type="Proteomes" id="UP001553031"/>
    </source>
</evidence>
<evidence type="ECO:0000256" key="2">
    <source>
        <dbReference type="ARBA" id="ARBA00023315"/>
    </source>
</evidence>
<accession>A0ABV3K8K5</accession>
<evidence type="ECO:0000259" key="4">
    <source>
        <dbReference type="SMART" id="SM00563"/>
    </source>
</evidence>
<dbReference type="RefSeq" id="WP_145009366.1">
    <property type="nucleotide sequence ID" value="NZ_JBFBLL010000001.1"/>
</dbReference>
<keyword evidence="6" id="KW-1185">Reference proteome</keyword>
<evidence type="ECO:0000256" key="3">
    <source>
        <dbReference type="SAM" id="MobiDB-lite"/>
    </source>
</evidence>